<dbReference type="PANTHER" id="PTHR10605:SF56">
    <property type="entry name" value="BIFUNCTIONAL HEPARAN SULFATE N-DEACETYLASE_N-SULFOTRANSFERASE"/>
    <property type="match status" value="1"/>
</dbReference>
<dbReference type="Gene3D" id="3.40.50.300">
    <property type="entry name" value="P-loop containing nucleotide triphosphate hydrolases"/>
    <property type="match status" value="1"/>
</dbReference>
<organism evidence="2 3">
    <name type="scientific">Winogradskyella vincentii</name>
    <dbReference type="NCBI Taxonomy" id="2877122"/>
    <lineage>
        <taxon>Bacteria</taxon>
        <taxon>Pseudomonadati</taxon>
        <taxon>Bacteroidota</taxon>
        <taxon>Flavobacteriia</taxon>
        <taxon>Flavobacteriales</taxon>
        <taxon>Flavobacteriaceae</taxon>
        <taxon>Winogradskyella</taxon>
    </lineage>
</organism>
<keyword evidence="1" id="KW-0808">Transferase</keyword>
<comment type="caution">
    <text evidence="2">The sequence shown here is derived from an EMBL/GenBank/DDBJ whole genome shotgun (WGS) entry which is preliminary data.</text>
</comment>
<name>A0ABS7XXJ6_9FLAO</name>
<dbReference type="EMBL" id="JAIUJS010000002">
    <property type="protein sequence ID" value="MCA0152371.1"/>
    <property type="molecule type" value="Genomic_DNA"/>
</dbReference>
<gene>
    <name evidence="2" type="ORF">LBV24_04025</name>
</gene>
<dbReference type="InterPro" id="IPR027417">
    <property type="entry name" value="P-loop_NTPase"/>
</dbReference>
<accession>A0ABS7XXJ6</accession>
<dbReference type="RefSeq" id="WP_224477311.1">
    <property type="nucleotide sequence ID" value="NZ_JAIUJS010000002.1"/>
</dbReference>
<protein>
    <submittedName>
        <fullName evidence="2">Sulfotransferase</fullName>
    </submittedName>
</protein>
<evidence type="ECO:0000256" key="1">
    <source>
        <dbReference type="ARBA" id="ARBA00022679"/>
    </source>
</evidence>
<proteinExistence type="predicted"/>
<evidence type="ECO:0000313" key="2">
    <source>
        <dbReference type="EMBL" id="MCA0152371.1"/>
    </source>
</evidence>
<dbReference type="Pfam" id="PF13469">
    <property type="entry name" value="Sulfotransfer_3"/>
    <property type="match status" value="1"/>
</dbReference>
<keyword evidence="3" id="KW-1185">Reference proteome</keyword>
<reference evidence="3" key="1">
    <citation type="submission" date="2023-07" db="EMBL/GenBank/DDBJ databases">
        <authorList>
            <person name="Yue Y."/>
        </authorList>
    </citation>
    <scope>NUCLEOTIDE SEQUENCE [LARGE SCALE GENOMIC DNA]</scope>
    <source>
        <strain evidence="3">2Y89</strain>
    </source>
</reference>
<dbReference type="InterPro" id="IPR037359">
    <property type="entry name" value="NST/OST"/>
</dbReference>
<dbReference type="Proteomes" id="UP001198402">
    <property type="component" value="Unassembled WGS sequence"/>
</dbReference>
<dbReference type="PANTHER" id="PTHR10605">
    <property type="entry name" value="HEPARAN SULFATE SULFOTRANSFERASE"/>
    <property type="match status" value="1"/>
</dbReference>
<dbReference type="SUPFAM" id="SSF52540">
    <property type="entry name" value="P-loop containing nucleoside triphosphate hydrolases"/>
    <property type="match status" value="1"/>
</dbReference>
<evidence type="ECO:0000313" key="3">
    <source>
        <dbReference type="Proteomes" id="UP001198402"/>
    </source>
</evidence>
<sequence>MISNKSNLPNFLIVGVAKCGTTSLVKYLDENPKIFISKNKEPRYLTYDILSEQGYKGPGDFRPKKIAVKTAESYRQLFKEAEEFIAIGEASTDTIYYYEHTINRIKDEFGDPRIVIMLRDPVKRAISAYSHLIREERETLSFEDGLLKEEERLNNGYECIWGYVKGGLYYEPVKAFKEAFSEVKILIFEDFVKNSKESVNEVLSFLKVEHAHDFSMDRFNKSGRPKNKLINKFLTRKSWLKSILKKILGEKLALKAKGKVQESNLQKIQIDRRVQNKLYLNFKKDIEQLEKYLGINLEQWKY</sequence>